<comment type="cofactor">
    <cofactor evidence="1 6">
        <name>pyridoxal 5'-phosphate</name>
        <dbReference type="ChEBI" id="CHEBI:597326"/>
    </cofactor>
</comment>
<reference evidence="7" key="2">
    <citation type="submission" date="2022-05" db="EMBL/GenBank/DDBJ databases">
        <authorList>
            <person name="Proctor A.L."/>
            <person name="Phillips G.J."/>
            <person name="Wannemuehler M.J."/>
        </authorList>
    </citation>
    <scope>NUCLEOTIDE SEQUENCE</scope>
    <source>
        <strain evidence="7">ASF457</strain>
    </source>
</reference>
<proteinExistence type="inferred from homology"/>
<evidence type="ECO:0000256" key="2">
    <source>
        <dbReference type="ARBA" id="ARBA00010447"/>
    </source>
</evidence>
<dbReference type="OrthoDB" id="9808002at2"/>
<evidence type="ECO:0000256" key="5">
    <source>
        <dbReference type="ARBA" id="ARBA00050776"/>
    </source>
</evidence>
<dbReference type="InterPro" id="IPR015422">
    <property type="entry name" value="PyrdxlP-dep_Trfase_small"/>
</dbReference>
<accession>V2RJN1</accession>
<gene>
    <name evidence="7" type="primary">csd</name>
    <name evidence="7" type="ORF">N508_001732</name>
</gene>
<dbReference type="Proteomes" id="UP000017429">
    <property type="component" value="Chromosome"/>
</dbReference>
<dbReference type="PIRSF" id="PIRSF005572">
    <property type="entry name" value="NifS"/>
    <property type="match status" value="1"/>
</dbReference>
<dbReference type="Pfam" id="PF00266">
    <property type="entry name" value="Aminotran_5"/>
    <property type="match status" value="1"/>
</dbReference>
<comment type="similarity">
    <text evidence="2">Belongs to the class-V pyridoxal-phosphate-dependent aminotransferase family. Csd subfamily.</text>
</comment>
<comment type="catalytic activity">
    <reaction evidence="5">
        <text>(sulfur carrier)-H + L-cysteine = (sulfur carrier)-SH + L-alanine</text>
        <dbReference type="Rhea" id="RHEA:43892"/>
        <dbReference type="Rhea" id="RHEA-COMP:14737"/>
        <dbReference type="Rhea" id="RHEA-COMP:14739"/>
        <dbReference type="ChEBI" id="CHEBI:29917"/>
        <dbReference type="ChEBI" id="CHEBI:35235"/>
        <dbReference type="ChEBI" id="CHEBI:57972"/>
        <dbReference type="ChEBI" id="CHEBI:64428"/>
        <dbReference type="EC" id="2.8.1.7"/>
    </reaction>
</comment>
<evidence type="ECO:0000313" key="7">
    <source>
        <dbReference type="EMBL" id="USF24643.1"/>
    </source>
</evidence>
<evidence type="ECO:0000256" key="6">
    <source>
        <dbReference type="RuleBase" id="RU004504"/>
    </source>
</evidence>
<dbReference type="GO" id="GO:0031071">
    <property type="term" value="F:cysteine desulfurase activity"/>
    <property type="evidence" value="ECO:0007669"/>
    <property type="project" value="UniProtKB-EC"/>
</dbReference>
<dbReference type="Gene3D" id="3.90.1150.10">
    <property type="entry name" value="Aspartate Aminotransferase, domain 1"/>
    <property type="match status" value="1"/>
</dbReference>
<keyword evidence="4" id="KW-0663">Pyridoxal phosphate</keyword>
<dbReference type="InterPro" id="IPR015424">
    <property type="entry name" value="PyrdxlP-dep_Trfase"/>
</dbReference>
<name>V2RJN1_9BACT</name>
<dbReference type="InterPro" id="IPR000192">
    <property type="entry name" value="Aminotrans_V_dom"/>
</dbReference>
<dbReference type="RefSeq" id="WP_023276015.1">
    <property type="nucleotide sequence ID" value="NZ_CP097562.1"/>
</dbReference>
<organism evidence="7 8">
    <name type="scientific">Mucispirillum schaedleri ASF457</name>
    <dbReference type="NCBI Taxonomy" id="1379858"/>
    <lineage>
        <taxon>Bacteria</taxon>
        <taxon>Pseudomonadati</taxon>
        <taxon>Deferribacterota</taxon>
        <taxon>Deferribacteres</taxon>
        <taxon>Deferribacterales</taxon>
        <taxon>Mucispirillaceae</taxon>
        <taxon>Mucispirillum</taxon>
    </lineage>
</organism>
<evidence type="ECO:0000256" key="3">
    <source>
        <dbReference type="ARBA" id="ARBA00012239"/>
    </source>
</evidence>
<dbReference type="InterPro" id="IPR015421">
    <property type="entry name" value="PyrdxlP-dep_Trfase_major"/>
</dbReference>
<dbReference type="InterPro" id="IPR010969">
    <property type="entry name" value="Cys_dSase-rel_unknwn_funct"/>
</dbReference>
<dbReference type="InterPro" id="IPR020578">
    <property type="entry name" value="Aminotrans_V_PyrdxlP_BS"/>
</dbReference>
<dbReference type="PROSITE" id="PS00595">
    <property type="entry name" value="AA_TRANSFER_CLASS_5"/>
    <property type="match status" value="1"/>
</dbReference>
<reference evidence="7" key="1">
    <citation type="journal article" date="2014" name="Genome Announc.">
        <title>Draft genome sequences of the altered schaedler flora, a defined bacterial community from gnotobiotic mice.</title>
        <authorList>
            <person name="Wannemuehler M.J."/>
            <person name="Overstreet A.M."/>
            <person name="Ward D.V."/>
            <person name="Phillips G.J."/>
        </authorList>
    </citation>
    <scope>NUCLEOTIDE SEQUENCE</scope>
    <source>
        <strain evidence="7">ASF457</strain>
    </source>
</reference>
<dbReference type="EMBL" id="CP097562">
    <property type="protein sequence ID" value="USF24643.1"/>
    <property type="molecule type" value="Genomic_DNA"/>
</dbReference>
<keyword evidence="8" id="KW-1185">Reference proteome</keyword>
<keyword evidence="7" id="KW-0808">Transferase</keyword>
<evidence type="ECO:0000256" key="1">
    <source>
        <dbReference type="ARBA" id="ARBA00001933"/>
    </source>
</evidence>
<dbReference type="SUPFAM" id="SSF53383">
    <property type="entry name" value="PLP-dependent transferases"/>
    <property type="match status" value="1"/>
</dbReference>
<dbReference type="AlphaFoldDB" id="V2RJN1"/>
<dbReference type="InterPro" id="IPR016454">
    <property type="entry name" value="Cysteine_dSase"/>
</dbReference>
<dbReference type="Gene3D" id="3.40.640.10">
    <property type="entry name" value="Type I PLP-dependent aspartate aminotransferase-like (Major domain)"/>
    <property type="match status" value="1"/>
</dbReference>
<protein>
    <recommendedName>
        <fullName evidence="3">cysteine desulfurase</fullName>
        <ecNumber evidence="3">2.8.1.7</ecNumber>
    </recommendedName>
</protein>
<dbReference type="eggNOG" id="COG0520">
    <property type="taxonomic scope" value="Bacteria"/>
</dbReference>
<dbReference type="PANTHER" id="PTHR43586:SF4">
    <property type="entry name" value="ISOPENICILLIN N EPIMERASE"/>
    <property type="match status" value="1"/>
</dbReference>
<dbReference type="KEGG" id="msch:N508_001732"/>
<dbReference type="EC" id="2.8.1.7" evidence="3"/>
<dbReference type="PANTHER" id="PTHR43586">
    <property type="entry name" value="CYSTEINE DESULFURASE"/>
    <property type="match status" value="1"/>
</dbReference>
<dbReference type="NCBIfam" id="TIGR01977">
    <property type="entry name" value="am_tr_V_EF2568"/>
    <property type="match status" value="1"/>
</dbReference>
<reference evidence="7" key="3">
    <citation type="submission" date="2022-06" db="EMBL/GenBank/DDBJ databases">
        <title>Resources to Facilitate Use of the Altered Schaedler Flora (ASF) Mouse Model to Study Microbiome Function.</title>
        <authorList>
            <person name="Proctor A."/>
            <person name="Parvinroo S."/>
            <person name="Richie T."/>
            <person name="Jia X."/>
            <person name="Lee S.T.M."/>
            <person name="Karp P.D."/>
            <person name="Paley S."/>
            <person name="Kostic A.D."/>
            <person name="Pierre J.F."/>
            <person name="Wannemuehler M.J."/>
            <person name="Phillips G.J."/>
        </authorList>
    </citation>
    <scope>NUCLEOTIDE SEQUENCE</scope>
    <source>
        <strain evidence="7">ASF457</strain>
    </source>
</reference>
<sequence length="387" mass="42575">MIYLDNAATSFPKPFNVGRKVIEILSEGTGTPGRGSHNTAAKALNGVQAVRKGFIDFFNLLEDFRIIFTYSATDALNMALKGFLNKGDHVVITSTEHNSVSRPLKAMARDGIISLDIAPCDRYGYVIIDEFKKLVTEKTKLAVVCHSSNVTGALQPVETLGQIVREKGGYLLLDAAQTAGIVPIDMRNMPVDMLAAAGHKSLYGLQGTGILVLGERIFKLRPFREGGTGFDSSSEYQPVNWPEAFEAGTHNVPGIISMGEGLKFINETGIKNIAERELYHIERLWEYLSHFDNITLYGPKPDMARTAVLSFNVSGWDAEDVGAVLNQNYDIQTRSGLQCSPLTHQFLGTFPQGTVRLSPGYFTTDKDIDTFCNAIRRIAQVDVPVYE</sequence>
<evidence type="ECO:0000313" key="8">
    <source>
        <dbReference type="Proteomes" id="UP000017429"/>
    </source>
</evidence>
<evidence type="ECO:0000256" key="4">
    <source>
        <dbReference type="ARBA" id="ARBA00022898"/>
    </source>
</evidence>